<dbReference type="GeneID" id="72462773"/>
<dbReference type="Pfam" id="PF01478">
    <property type="entry name" value="Peptidase_A24"/>
    <property type="match status" value="1"/>
</dbReference>
<evidence type="ECO:0000313" key="4">
    <source>
        <dbReference type="EMBL" id="RGE67357.1"/>
    </source>
</evidence>
<evidence type="ECO:0000313" key="3">
    <source>
        <dbReference type="EMBL" id="CUP70110.1"/>
    </source>
</evidence>
<accession>A0A174QGW2</accession>
<sequence>MQAFLFLTALAAASAVDCRKRTIPDFLCLLTAAAGLISFSPAQFFGVLAALPLLIAALIRPECMGGGDIKLTAAAGFVLGFWRGIWGMALGLLLAVLYFCTAMLFQKFIHHPLPAMTRAALPLGPFLSIGFAALYCFGG</sequence>
<feature type="transmembrane region" description="Helical" evidence="1">
    <location>
        <begin position="119"/>
        <end position="137"/>
    </location>
</feature>
<feature type="transmembrane region" description="Helical" evidence="1">
    <location>
        <begin position="71"/>
        <end position="99"/>
    </location>
</feature>
<gene>
    <name evidence="4" type="ORF">DXC40_11200</name>
    <name evidence="3" type="ORF">ERS852551_01653</name>
</gene>
<dbReference type="Proteomes" id="UP000260828">
    <property type="component" value="Unassembled WGS sequence"/>
</dbReference>
<name>A0A174QGW2_9FIRM</name>
<evidence type="ECO:0000259" key="2">
    <source>
        <dbReference type="Pfam" id="PF01478"/>
    </source>
</evidence>
<protein>
    <submittedName>
        <fullName evidence="3">Flp pilus assembly protein, protease CpaA</fullName>
    </submittedName>
    <submittedName>
        <fullName evidence="4">Prepilin peptidase</fullName>
    </submittedName>
</protein>
<dbReference type="InterPro" id="IPR000045">
    <property type="entry name" value="Prepilin_IV_endopep_pep"/>
</dbReference>
<dbReference type="EMBL" id="QVME01000005">
    <property type="protein sequence ID" value="RGE67357.1"/>
    <property type="molecule type" value="Genomic_DNA"/>
</dbReference>
<reference evidence="4 6" key="2">
    <citation type="submission" date="2018-08" db="EMBL/GenBank/DDBJ databases">
        <title>A genome reference for cultivated species of the human gut microbiota.</title>
        <authorList>
            <person name="Zou Y."/>
            <person name="Xue W."/>
            <person name="Luo G."/>
        </authorList>
    </citation>
    <scope>NUCLEOTIDE SEQUENCE [LARGE SCALE GENOMIC DNA]</scope>
    <source>
        <strain evidence="4 6">TF05-12AC</strain>
    </source>
</reference>
<keyword evidence="3" id="KW-0378">Hydrolase</keyword>
<dbReference type="AlphaFoldDB" id="A0A174QGW2"/>
<dbReference type="GO" id="GO:0016020">
    <property type="term" value="C:membrane"/>
    <property type="evidence" value="ECO:0007669"/>
    <property type="project" value="InterPro"/>
</dbReference>
<proteinExistence type="predicted"/>
<feature type="transmembrane region" description="Helical" evidence="1">
    <location>
        <begin position="39"/>
        <end position="59"/>
    </location>
</feature>
<evidence type="ECO:0000313" key="6">
    <source>
        <dbReference type="Proteomes" id="UP000260828"/>
    </source>
</evidence>
<feature type="domain" description="Prepilin type IV endopeptidase peptidase" evidence="2">
    <location>
        <begin position="5"/>
        <end position="99"/>
    </location>
</feature>
<evidence type="ECO:0000256" key="1">
    <source>
        <dbReference type="SAM" id="Phobius"/>
    </source>
</evidence>
<keyword evidence="3" id="KW-0645">Protease</keyword>
<reference evidence="3 5" key="1">
    <citation type="submission" date="2015-09" db="EMBL/GenBank/DDBJ databases">
        <authorList>
            <consortium name="Pathogen Informatics"/>
        </authorList>
    </citation>
    <scope>NUCLEOTIDE SEQUENCE [LARGE SCALE GENOMIC DNA]</scope>
    <source>
        <strain evidence="3 5">2789STDY5834939</strain>
    </source>
</reference>
<evidence type="ECO:0000313" key="5">
    <source>
        <dbReference type="Proteomes" id="UP000095765"/>
    </source>
</evidence>
<dbReference type="EMBL" id="CZBE01000010">
    <property type="protein sequence ID" value="CUP70110.1"/>
    <property type="molecule type" value="Genomic_DNA"/>
</dbReference>
<dbReference type="Proteomes" id="UP000095765">
    <property type="component" value="Unassembled WGS sequence"/>
</dbReference>
<dbReference type="GO" id="GO:0004190">
    <property type="term" value="F:aspartic-type endopeptidase activity"/>
    <property type="evidence" value="ECO:0007669"/>
    <property type="project" value="InterPro"/>
</dbReference>
<keyword evidence="1" id="KW-1133">Transmembrane helix</keyword>
<organism evidence="3 5">
    <name type="scientific">Anaerotruncus colihominis</name>
    <dbReference type="NCBI Taxonomy" id="169435"/>
    <lineage>
        <taxon>Bacteria</taxon>
        <taxon>Bacillati</taxon>
        <taxon>Bacillota</taxon>
        <taxon>Clostridia</taxon>
        <taxon>Eubacteriales</taxon>
        <taxon>Oscillospiraceae</taxon>
        <taxon>Anaerotruncus</taxon>
    </lineage>
</organism>
<keyword evidence="1" id="KW-0472">Membrane</keyword>
<dbReference type="Gene3D" id="1.20.120.1220">
    <property type="match status" value="1"/>
</dbReference>
<dbReference type="GO" id="GO:0006508">
    <property type="term" value="P:proteolysis"/>
    <property type="evidence" value="ECO:0007669"/>
    <property type="project" value="UniProtKB-KW"/>
</dbReference>
<dbReference type="RefSeq" id="WP_006874019.1">
    <property type="nucleotide sequence ID" value="NZ_CABIWA010000008.1"/>
</dbReference>
<dbReference type="OrthoDB" id="9789291at2"/>
<keyword evidence="1" id="KW-0812">Transmembrane</keyword>